<dbReference type="InterPro" id="IPR052212">
    <property type="entry name" value="PH-like_domain"/>
</dbReference>
<dbReference type="AlphaFoldDB" id="A0ABD0YC08"/>
<dbReference type="PANTHER" id="PTHR12156:SF5">
    <property type="entry name" value="FI18040P1"/>
    <property type="match status" value="1"/>
</dbReference>
<comment type="caution">
    <text evidence="2">The sequence shown here is derived from an EMBL/GenBank/DDBJ whole genome shotgun (WGS) entry which is preliminary data.</text>
</comment>
<name>A0ABD0YC08_9HEMI</name>
<evidence type="ECO:0000259" key="1">
    <source>
        <dbReference type="Pfam" id="PF00498"/>
    </source>
</evidence>
<feature type="non-terminal residue" evidence="2">
    <location>
        <position position="1"/>
    </location>
</feature>
<feature type="domain" description="FHA" evidence="1">
    <location>
        <begin position="3"/>
        <end position="64"/>
    </location>
</feature>
<keyword evidence="3" id="KW-1185">Reference proteome</keyword>
<evidence type="ECO:0000313" key="3">
    <source>
        <dbReference type="Proteomes" id="UP001558652"/>
    </source>
</evidence>
<dbReference type="EMBL" id="JBFDAA010000010">
    <property type="protein sequence ID" value="KAL1124614.1"/>
    <property type="molecule type" value="Genomic_DNA"/>
</dbReference>
<reference evidence="2 3" key="1">
    <citation type="submission" date="2024-07" db="EMBL/GenBank/DDBJ databases">
        <title>Chromosome-level genome assembly of the water stick insect Ranatra chinensis (Heteroptera: Nepidae).</title>
        <authorList>
            <person name="Liu X."/>
        </authorList>
    </citation>
    <scope>NUCLEOTIDE SEQUENCE [LARGE SCALE GENOMIC DNA]</scope>
    <source>
        <strain evidence="2">Cailab_2021Rc</strain>
        <tissue evidence="2">Muscle</tissue>
    </source>
</reference>
<proteinExistence type="predicted"/>
<dbReference type="InterPro" id="IPR008984">
    <property type="entry name" value="SMAD_FHA_dom_sf"/>
</dbReference>
<dbReference type="Gene3D" id="2.60.200.20">
    <property type="match status" value="1"/>
</dbReference>
<dbReference type="Proteomes" id="UP001558652">
    <property type="component" value="Unassembled WGS sequence"/>
</dbReference>
<accession>A0ABD0YC08</accession>
<organism evidence="2 3">
    <name type="scientific">Ranatra chinensis</name>
    <dbReference type="NCBI Taxonomy" id="642074"/>
    <lineage>
        <taxon>Eukaryota</taxon>
        <taxon>Metazoa</taxon>
        <taxon>Ecdysozoa</taxon>
        <taxon>Arthropoda</taxon>
        <taxon>Hexapoda</taxon>
        <taxon>Insecta</taxon>
        <taxon>Pterygota</taxon>
        <taxon>Neoptera</taxon>
        <taxon>Paraneoptera</taxon>
        <taxon>Hemiptera</taxon>
        <taxon>Heteroptera</taxon>
        <taxon>Panheteroptera</taxon>
        <taxon>Nepomorpha</taxon>
        <taxon>Nepidae</taxon>
        <taxon>Ranatrinae</taxon>
        <taxon>Ranatra</taxon>
    </lineage>
</organism>
<dbReference type="PANTHER" id="PTHR12156">
    <property type="entry name" value="PLECKSTRIN HOMOLOGY-LIKE DOMAIN, FAMILY B, MEMBER 3"/>
    <property type="match status" value="1"/>
</dbReference>
<dbReference type="InterPro" id="IPR000253">
    <property type="entry name" value="FHA_dom"/>
</dbReference>
<evidence type="ECO:0000313" key="2">
    <source>
        <dbReference type="EMBL" id="KAL1124614.1"/>
    </source>
</evidence>
<protein>
    <recommendedName>
        <fullName evidence="1">FHA domain-containing protein</fullName>
    </recommendedName>
</protein>
<dbReference type="Pfam" id="PF00498">
    <property type="entry name" value="FHA"/>
    <property type="match status" value="1"/>
</dbReference>
<sequence>ITILGSGNDVDIPVYGNGVEQRHCYIQNNKGSFMVFSLSPLTAVDGVNVTAPTRLTQGCILGLGHSNYFRFNHPVEARLIKSSLPDPKASLLPPTFYQGW</sequence>
<dbReference type="SUPFAM" id="SSF49879">
    <property type="entry name" value="SMAD/FHA domain"/>
    <property type="match status" value="1"/>
</dbReference>
<gene>
    <name evidence="2" type="ORF">AAG570_001238</name>
</gene>